<dbReference type="AlphaFoldDB" id="W0E8Z4"/>
<gene>
    <name evidence="2" type="ORF">DESME_02195</name>
</gene>
<sequence length="137" mass="15756">MILIVLSLIMGFIGLNIGGIIGGAEIYAYLFGVVGVLSPGLFILEQIYKRSKFNEEDKLFAKTDELDLIKLRDIEVLSNAQLEDVIEMNKKKANKSESDEKFQKYKKLLDELKQSGYFSDNQYFSSLDKLEKYYDVY</sequence>
<proteinExistence type="predicted"/>
<keyword evidence="1" id="KW-0812">Transmembrane</keyword>
<reference evidence="2 3" key="1">
    <citation type="submission" date="2013-12" db="EMBL/GenBank/DDBJ databases">
        <authorList>
            <consortium name="DOE Joint Genome Institute"/>
            <person name="Smidt H."/>
            <person name="Huntemann M."/>
            <person name="Han J."/>
            <person name="Chen A."/>
            <person name="Kyrpides N."/>
            <person name="Mavromatis K."/>
            <person name="Markowitz V."/>
            <person name="Palaniappan K."/>
            <person name="Ivanova N."/>
            <person name="Schaumberg A."/>
            <person name="Pati A."/>
            <person name="Liolios K."/>
            <person name="Nordberg H.P."/>
            <person name="Cantor M.N."/>
            <person name="Hua S.X."/>
            <person name="Woyke T."/>
        </authorList>
    </citation>
    <scope>NUCLEOTIDE SEQUENCE [LARGE SCALE GENOMIC DNA]</scope>
    <source>
        <strain evidence="3">DSM 15288</strain>
    </source>
</reference>
<dbReference type="RefSeq" id="WP_006719062.1">
    <property type="nucleotide sequence ID" value="NZ_CP007032.1"/>
</dbReference>
<evidence type="ECO:0000313" key="3">
    <source>
        <dbReference type="Proteomes" id="UP000010847"/>
    </source>
</evidence>
<evidence type="ECO:0000313" key="2">
    <source>
        <dbReference type="EMBL" id="AHF06008.1"/>
    </source>
</evidence>
<dbReference type="EMBL" id="CP007032">
    <property type="protein sequence ID" value="AHF06008.1"/>
    <property type="molecule type" value="Genomic_DNA"/>
</dbReference>
<name>W0E8Z4_9FIRM</name>
<keyword evidence="1" id="KW-0472">Membrane</keyword>
<keyword evidence="3" id="KW-1185">Reference proteome</keyword>
<organism evidence="2 3">
    <name type="scientific">Desulfitobacterium metallireducens DSM 15288</name>
    <dbReference type="NCBI Taxonomy" id="871968"/>
    <lineage>
        <taxon>Bacteria</taxon>
        <taxon>Bacillati</taxon>
        <taxon>Bacillota</taxon>
        <taxon>Clostridia</taxon>
        <taxon>Eubacteriales</taxon>
        <taxon>Desulfitobacteriaceae</taxon>
        <taxon>Desulfitobacterium</taxon>
    </lineage>
</organism>
<dbReference type="STRING" id="871968.DESME_02195"/>
<evidence type="ECO:0000256" key="1">
    <source>
        <dbReference type="SAM" id="Phobius"/>
    </source>
</evidence>
<dbReference type="Proteomes" id="UP000010847">
    <property type="component" value="Chromosome"/>
</dbReference>
<dbReference type="KEGG" id="dmt:DESME_02195"/>
<dbReference type="OrthoDB" id="9844469at2"/>
<feature type="transmembrane region" description="Helical" evidence="1">
    <location>
        <begin position="26"/>
        <end position="44"/>
    </location>
</feature>
<protein>
    <submittedName>
        <fullName evidence="2">Uncharacterized protein</fullName>
    </submittedName>
</protein>
<keyword evidence="1" id="KW-1133">Transmembrane helix</keyword>
<dbReference type="HOGENOM" id="CLU_1861964_0_0_9"/>
<accession>W0E8Z4</accession>